<dbReference type="AlphaFoldDB" id="A0A7S2GGH9"/>
<gene>
    <name evidence="1" type="ORF">AAND1436_LOCUS23502</name>
</gene>
<reference evidence="1" key="1">
    <citation type="submission" date="2021-01" db="EMBL/GenBank/DDBJ databases">
        <authorList>
            <person name="Corre E."/>
            <person name="Pelletier E."/>
            <person name="Niang G."/>
            <person name="Scheremetjew M."/>
            <person name="Finn R."/>
            <person name="Kale V."/>
            <person name="Holt S."/>
            <person name="Cochrane G."/>
            <person name="Meng A."/>
            <person name="Brown T."/>
            <person name="Cohen L."/>
        </authorList>
    </citation>
    <scope>NUCLEOTIDE SEQUENCE</scope>
    <source>
        <strain evidence="1">CCMP2222</strain>
    </source>
</reference>
<accession>A0A7S2GGH9</accession>
<proteinExistence type="predicted"/>
<dbReference type="SUPFAM" id="SSF51197">
    <property type="entry name" value="Clavaminate synthase-like"/>
    <property type="match status" value="1"/>
</dbReference>
<evidence type="ECO:0000313" key="1">
    <source>
        <dbReference type="EMBL" id="CAD9447343.1"/>
    </source>
</evidence>
<name>A0A7S2GGH9_9DINO</name>
<protein>
    <submittedName>
        <fullName evidence="1">Uncharacterized protein</fullName>
    </submittedName>
</protein>
<organism evidence="1">
    <name type="scientific">Alexandrium andersonii</name>
    <dbReference type="NCBI Taxonomy" id="327968"/>
    <lineage>
        <taxon>Eukaryota</taxon>
        <taxon>Sar</taxon>
        <taxon>Alveolata</taxon>
        <taxon>Dinophyceae</taxon>
        <taxon>Gonyaulacales</taxon>
        <taxon>Pyrocystaceae</taxon>
        <taxon>Alexandrium</taxon>
    </lineage>
</organism>
<dbReference type="Gene3D" id="2.60.120.620">
    <property type="entry name" value="q2cbj1_9rhob like domain"/>
    <property type="match status" value="1"/>
</dbReference>
<sequence>MDACGQDGFGAPEYLLGSHRNGSVSKDAVFVDLKDGDLPTFERKTLYTPEPGDLIIWDSRTIHRIVAPPGQTWVEGTQRRAFGGTLAKSGATYLNKGGASAISDLSGHDQKGGEPLGGPYFPRIYPSTVEDERNLRAEGGIVGRSPKKIVDLGVKLASNAGKYVSFTKVVGKKN</sequence>
<dbReference type="EMBL" id="HBGQ01048197">
    <property type="protein sequence ID" value="CAD9447343.1"/>
    <property type="molecule type" value="Transcribed_RNA"/>
</dbReference>